<accession>F9WSX7</accession>
<dbReference type="Proteomes" id="UP000009027">
    <property type="component" value="Unassembled WGS sequence"/>
</dbReference>
<reference evidence="2 3" key="1">
    <citation type="journal article" date="2012" name="Proc. Natl. Acad. Sci. U.S.A.">
        <title>Antigenic diversity is generated by distinct evolutionary mechanisms in African trypanosome species.</title>
        <authorList>
            <person name="Jackson A.P."/>
            <person name="Berry A."/>
            <person name="Aslett M."/>
            <person name="Allison H.C."/>
            <person name="Burton P."/>
            <person name="Vavrova-Anderson J."/>
            <person name="Brown R."/>
            <person name="Browne H."/>
            <person name="Corton N."/>
            <person name="Hauser H."/>
            <person name="Gamble J."/>
            <person name="Gilderthorp R."/>
            <person name="Marcello L."/>
            <person name="McQuillan J."/>
            <person name="Otto T.D."/>
            <person name="Quail M.A."/>
            <person name="Sanders M.J."/>
            <person name="van Tonder A."/>
            <person name="Ginger M.L."/>
            <person name="Field M.C."/>
            <person name="Barry J.D."/>
            <person name="Hertz-Fowler C."/>
            <person name="Berriman M."/>
        </authorList>
    </citation>
    <scope>NUCLEOTIDE SEQUENCE</scope>
    <source>
        <strain evidence="2 3">Y486</strain>
    </source>
</reference>
<feature type="region of interest" description="Disordered" evidence="1">
    <location>
        <begin position="245"/>
        <end position="283"/>
    </location>
</feature>
<dbReference type="EMBL" id="CAEX01006074">
    <property type="protein sequence ID" value="CCD20666.1"/>
    <property type="molecule type" value="Genomic_DNA"/>
</dbReference>
<evidence type="ECO:0000313" key="2">
    <source>
        <dbReference type="EMBL" id="CCD20666.1"/>
    </source>
</evidence>
<sequence length="283" mass="30438">MVHWSALRGSSAVVRLPRCARLAARGAFPVPSLSLMTSRRAAQGASAYRARASTRSQRAWAPHAGSFAAEDKDAGERRLLARGKGSAHDAGHSRRALSRALCGYSGGRVRACCGAAGNGAHDAEDKRREDLRHVKQNETARGAPGAGGAREGGCSNDTAGTRGSIGGQRRARGEGSGARRRGAQRSRGSGRSGSEGHGDFPQGADGARATNTPGRTNRRLDAATGHVQRRTIRTVQRAVHLDRRWEKRHGRRSRQVQRDRRANQGERAACDHPRLPRFARTRT</sequence>
<gene>
    <name evidence="2" type="ORF">TvY486_0035270</name>
</gene>
<feature type="compositionally biased region" description="Basic and acidic residues" evidence="1">
    <location>
        <begin position="256"/>
        <end position="274"/>
    </location>
</feature>
<evidence type="ECO:0000256" key="1">
    <source>
        <dbReference type="SAM" id="MobiDB-lite"/>
    </source>
</evidence>
<feature type="compositionally biased region" description="Basic residues" evidence="1">
    <location>
        <begin position="246"/>
        <end position="255"/>
    </location>
</feature>
<keyword evidence="3" id="KW-1185">Reference proteome</keyword>
<evidence type="ECO:0000313" key="3">
    <source>
        <dbReference type="Proteomes" id="UP000009027"/>
    </source>
</evidence>
<dbReference type="AlphaFoldDB" id="F9WSX7"/>
<proteinExistence type="predicted"/>
<feature type="region of interest" description="Disordered" evidence="1">
    <location>
        <begin position="136"/>
        <end position="228"/>
    </location>
</feature>
<dbReference type="VEuPathDB" id="TriTrypDB:TvY486_0035270"/>
<name>F9WSX7_TRYVY</name>
<organism evidence="2 3">
    <name type="scientific">Trypanosoma vivax (strain Y486)</name>
    <dbReference type="NCBI Taxonomy" id="1055687"/>
    <lineage>
        <taxon>Eukaryota</taxon>
        <taxon>Discoba</taxon>
        <taxon>Euglenozoa</taxon>
        <taxon>Kinetoplastea</taxon>
        <taxon>Metakinetoplastina</taxon>
        <taxon>Trypanosomatida</taxon>
        <taxon>Trypanosomatidae</taxon>
        <taxon>Trypanosoma</taxon>
        <taxon>Duttonella</taxon>
    </lineage>
</organism>
<protein>
    <submittedName>
        <fullName evidence="2">Uncharacterized protein</fullName>
    </submittedName>
</protein>